<dbReference type="OrthoDB" id="10634541at2759"/>
<protein>
    <submittedName>
        <fullName evidence="3">Uncharacterized protein</fullName>
    </submittedName>
</protein>
<accession>A0A397SC31</accession>
<organism evidence="3 4">
    <name type="scientific">Glomus cerebriforme</name>
    <dbReference type="NCBI Taxonomy" id="658196"/>
    <lineage>
        <taxon>Eukaryota</taxon>
        <taxon>Fungi</taxon>
        <taxon>Fungi incertae sedis</taxon>
        <taxon>Mucoromycota</taxon>
        <taxon>Glomeromycotina</taxon>
        <taxon>Glomeromycetes</taxon>
        <taxon>Glomerales</taxon>
        <taxon>Glomeraceae</taxon>
        <taxon>Glomus</taxon>
    </lineage>
</organism>
<feature type="coiled-coil region" evidence="1">
    <location>
        <begin position="52"/>
        <end position="79"/>
    </location>
</feature>
<gene>
    <name evidence="3" type="ORF">C1645_833183</name>
</gene>
<evidence type="ECO:0000256" key="2">
    <source>
        <dbReference type="SAM" id="MobiDB-lite"/>
    </source>
</evidence>
<evidence type="ECO:0000313" key="4">
    <source>
        <dbReference type="Proteomes" id="UP000265703"/>
    </source>
</evidence>
<dbReference type="EMBL" id="QKYT01000538">
    <property type="protein sequence ID" value="RIA83853.1"/>
    <property type="molecule type" value="Genomic_DNA"/>
</dbReference>
<reference evidence="3 4" key="1">
    <citation type="submission" date="2018-06" db="EMBL/GenBank/DDBJ databases">
        <title>Comparative genomics reveals the genomic features of Rhizophagus irregularis, R. cerebriforme, R. diaphanum and Gigaspora rosea, and their symbiotic lifestyle signature.</title>
        <authorList>
            <person name="Morin E."/>
            <person name="San Clemente H."/>
            <person name="Chen E.C.H."/>
            <person name="De La Providencia I."/>
            <person name="Hainaut M."/>
            <person name="Kuo A."/>
            <person name="Kohler A."/>
            <person name="Murat C."/>
            <person name="Tang N."/>
            <person name="Roy S."/>
            <person name="Loubradou J."/>
            <person name="Henrissat B."/>
            <person name="Grigoriev I.V."/>
            <person name="Corradi N."/>
            <person name="Roux C."/>
            <person name="Martin F.M."/>
        </authorList>
    </citation>
    <scope>NUCLEOTIDE SEQUENCE [LARGE SCALE GENOMIC DNA]</scope>
    <source>
        <strain evidence="3 4">DAOM 227022</strain>
    </source>
</reference>
<keyword evidence="1" id="KW-0175">Coiled coil</keyword>
<keyword evidence="4" id="KW-1185">Reference proteome</keyword>
<proteinExistence type="predicted"/>
<name>A0A397SC31_9GLOM</name>
<evidence type="ECO:0000313" key="3">
    <source>
        <dbReference type="EMBL" id="RIA83853.1"/>
    </source>
</evidence>
<feature type="region of interest" description="Disordered" evidence="2">
    <location>
        <begin position="1"/>
        <end position="34"/>
    </location>
</feature>
<sequence length="152" mass="18331">MGNTSSLADNSKEEEINAQRYLTSTQEESTRRSYEQLRYERAKLGRVKRKETENFGHEQEEYERKLREQEAKKLKLQDKRRKREVHDISNNVSYQNIDLESNRDVRPSVELEENKVSKNDSDIARRKDIITKTRLTRDHEINKKLEKFIYKQ</sequence>
<dbReference type="AlphaFoldDB" id="A0A397SC31"/>
<evidence type="ECO:0000256" key="1">
    <source>
        <dbReference type="SAM" id="Coils"/>
    </source>
</evidence>
<comment type="caution">
    <text evidence="3">The sequence shown here is derived from an EMBL/GenBank/DDBJ whole genome shotgun (WGS) entry which is preliminary data.</text>
</comment>
<dbReference type="Proteomes" id="UP000265703">
    <property type="component" value="Unassembled WGS sequence"/>
</dbReference>